<keyword evidence="7" id="KW-0482">Metalloprotease</keyword>
<dbReference type="InterPro" id="IPR011249">
    <property type="entry name" value="Metalloenz_LuxS/M16"/>
</dbReference>
<protein>
    <submittedName>
        <fullName evidence="12">Predicted Zn-dependent peptidase</fullName>
    </submittedName>
</protein>
<evidence type="ECO:0000256" key="7">
    <source>
        <dbReference type="ARBA" id="ARBA00023049"/>
    </source>
</evidence>
<dbReference type="InterPro" id="IPR050626">
    <property type="entry name" value="Peptidase_M16"/>
</dbReference>
<keyword evidence="9" id="KW-0732">Signal</keyword>
<feature type="chain" id="PRO_5011794583" evidence="9">
    <location>
        <begin position="23"/>
        <end position="994"/>
    </location>
</feature>
<keyword evidence="13" id="KW-1185">Reference proteome</keyword>
<dbReference type="Pfam" id="PF05193">
    <property type="entry name" value="Peptidase_M16_C"/>
    <property type="match status" value="2"/>
</dbReference>
<dbReference type="PANTHER" id="PTHR43690:SF17">
    <property type="entry name" value="PROTEIN YHJJ"/>
    <property type="match status" value="1"/>
</dbReference>
<dbReference type="Pfam" id="PF00675">
    <property type="entry name" value="Peptidase_M16"/>
    <property type="match status" value="2"/>
</dbReference>
<comment type="similarity">
    <text evidence="2 8">Belongs to the peptidase M16 family.</text>
</comment>
<evidence type="ECO:0000256" key="3">
    <source>
        <dbReference type="ARBA" id="ARBA00022670"/>
    </source>
</evidence>
<sequence>MKSLKSLLLLSLVVLLSNCKNSSNQEKVSEKEIKVEKHTDAAGFSYETVSNDPTGLRLYTLENGLKVYLGKNQEEPKIQTLIAVRAGSTYDPADNTGLAHYLEHMVFKGTDKIGTQDFEKENVFLKQISDLYEAHKKETDTVKKKEIYKKIDEVSQEASKVSIANEYDKMVSSLGAEGTNAFTSNEQTVYVNKIPANELDKWLTVESERFSKLVLRLFHTELEAVYEEFNRGQDSDGRKQYFAVLEGLYPTHPYGTQSTIGISEHLKNPSMEAIHAYFDKYYVPNNMAVILVGDIDFDATIKKVNESFGSYKKKEVSHPTFEKLQPLTTPVKKEVYGPTSESIYVAFRTEGKGTEQEVIVTLIDYMLANSQAGLIDLNLNQKQLVQNASSFTNFDNDYGFHLLYGTPKEDQTLDEVRDLLLAQIEKIKKGEFEEWLLDAVVNDLRLSQIRQYENASSTAYSYLDAFIGFQDWKNRLAMLDNMKEITKQQVVEFANTLYGNNYVEVHKIKGEDKSIVKVENPGITPIELNRDKESNFLQEFNKLETPSLSPQFIDYKTAIKENKTSSGLSVSHIENPNNDIFSLNIIFDMGKDHDPKMSLAAGYLDYLGTDKYTPEQLKQEFYKIGVSYNVFTADDKTYVGISGLKENLDASLTLLEDLWNNAVPNQETYNKYVDKVLKGRKDNKTQKGNIFWNGLMSYGKYGENSRLRNIYTASELQAMSPQELVDKVKELRNFKQRIFYYGNDINGAITSLDKNHIVKADLLEYPEKAKYQEKETGGNVYFVDYDMVQSEMLLLAKGAEFDPKKMAASRLFNTYFGSGLSSIVFQEIRESKSLAYSAFSSYNQAREVGQSDYVMAYVGTQANKMPEAVDAMMELMTDMPEAEEQFNQAKTATLKKIAAQRITKSDIFWTYENLKKRGIDNDNREEMYNTIKNMELADLKKFFNENIKGENYNVLVIGNKKDVDMKALKKLGEVKEMDIDYLFNYEKNNEDVKM</sequence>
<feature type="domain" description="Peptidase M16 N-terminal" evidence="10">
    <location>
        <begin position="605"/>
        <end position="687"/>
    </location>
</feature>
<evidence type="ECO:0000256" key="6">
    <source>
        <dbReference type="ARBA" id="ARBA00022833"/>
    </source>
</evidence>
<keyword evidence="4" id="KW-0479">Metal-binding</keyword>
<accession>A0A1H7HW26</accession>
<dbReference type="RefSeq" id="WP_091405848.1">
    <property type="nucleotide sequence ID" value="NZ_FOAB01000001.1"/>
</dbReference>
<dbReference type="GO" id="GO:0046872">
    <property type="term" value="F:metal ion binding"/>
    <property type="evidence" value="ECO:0007669"/>
    <property type="project" value="UniProtKB-KW"/>
</dbReference>
<dbReference type="AlphaFoldDB" id="A0A1H7HW26"/>
<keyword evidence="3" id="KW-0645">Protease</keyword>
<dbReference type="PROSITE" id="PS00143">
    <property type="entry name" value="INSULINASE"/>
    <property type="match status" value="1"/>
</dbReference>
<dbReference type="InterPro" id="IPR011765">
    <property type="entry name" value="Pept_M16_N"/>
</dbReference>
<organism evidence="12 13">
    <name type="scientific">Aquimarina amphilecti</name>
    <dbReference type="NCBI Taxonomy" id="1038014"/>
    <lineage>
        <taxon>Bacteria</taxon>
        <taxon>Pseudomonadati</taxon>
        <taxon>Bacteroidota</taxon>
        <taxon>Flavobacteriia</taxon>
        <taxon>Flavobacteriales</taxon>
        <taxon>Flavobacteriaceae</taxon>
        <taxon>Aquimarina</taxon>
    </lineage>
</organism>
<dbReference type="GO" id="GO:0006508">
    <property type="term" value="P:proteolysis"/>
    <property type="evidence" value="ECO:0007669"/>
    <property type="project" value="UniProtKB-KW"/>
</dbReference>
<reference evidence="12 13" key="1">
    <citation type="submission" date="2016-10" db="EMBL/GenBank/DDBJ databases">
        <authorList>
            <person name="de Groot N.N."/>
        </authorList>
    </citation>
    <scope>NUCLEOTIDE SEQUENCE [LARGE SCALE GENOMIC DNA]</scope>
    <source>
        <strain evidence="12 13">DSM 25232</strain>
    </source>
</reference>
<evidence type="ECO:0000259" key="11">
    <source>
        <dbReference type="Pfam" id="PF05193"/>
    </source>
</evidence>
<evidence type="ECO:0000313" key="13">
    <source>
        <dbReference type="Proteomes" id="UP000198521"/>
    </source>
</evidence>
<dbReference type="PANTHER" id="PTHR43690">
    <property type="entry name" value="NARDILYSIN"/>
    <property type="match status" value="1"/>
</dbReference>
<dbReference type="STRING" id="1038014.SAMN04487910_0782"/>
<feature type="domain" description="Peptidase M16 C-terminal" evidence="11">
    <location>
        <begin position="271"/>
        <end position="442"/>
    </location>
</feature>
<evidence type="ECO:0000256" key="9">
    <source>
        <dbReference type="SAM" id="SignalP"/>
    </source>
</evidence>
<dbReference type="GO" id="GO:0004222">
    <property type="term" value="F:metalloendopeptidase activity"/>
    <property type="evidence" value="ECO:0007669"/>
    <property type="project" value="InterPro"/>
</dbReference>
<feature type="domain" description="Peptidase M16 C-terminal" evidence="11">
    <location>
        <begin position="770"/>
        <end position="891"/>
    </location>
</feature>
<dbReference type="InterPro" id="IPR001431">
    <property type="entry name" value="Pept_M16_Zn_BS"/>
</dbReference>
<evidence type="ECO:0000313" key="12">
    <source>
        <dbReference type="EMBL" id="SEK54553.1"/>
    </source>
</evidence>
<gene>
    <name evidence="12" type="ORF">SAMN04487910_0782</name>
</gene>
<dbReference type="Gene3D" id="3.30.830.10">
    <property type="entry name" value="Metalloenzyme, LuxS/M16 peptidase-like"/>
    <property type="match status" value="4"/>
</dbReference>
<dbReference type="InterPro" id="IPR007863">
    <property type="entry name" value="Peptidase_M16_C"/>
</dbReference>
<evidence type="ECO:0000256" key="1">
    <source>
        <dbReference type="ARBA" id="ARBA00001947"/>
    </source>
</evidence>
<evidence type="ECO:0000256" key="2">
    <source>
        <dbReference type="ARBA" id="ARBA00007261"/>
    </source>
</evidence>
<comment type="cofactor">
    <cofactor evidence="1">
        <name>Zn(2+)</name>
        <dbReference type="ChEBI" id="CHEBI:29105"/>
    </cofactor>
</comment>
<dbReference type="Proteomes" id="UP000198521">
    <property type="component" value="Unassembled WGS sequence"/>
</dbReference>
<proteinExistence type="inferred from homology"/>
<feature type="domain" description="Peptidase M16 N-terminal" evidence="10">
    <location>
        <begin position="69"/>
        <end position="120"/>
    </location>
</feature>
<feature type="signal peptide" evidence="9">
    <location>
        <begin position="1"/>
        <end position="22"/>
    </location>
</feature>
<dbReference type="EMBL" id="FOAB01000001">
    <property type="protein sequence ID" value="SEK54553.1"/>
    <property type="molecule type" value="Genomic_DNA"/>
</dbReference>
<evidence type="ECO:0000259" key="10">
    <source>
        <dbReference type="Pfam" id="PF00675"/>
    </source>
</evidence>
<evidence type="ECO:0000256" key="5">
    <source>
        <dbReference type="ARBA" id="ARBA00022801"/>
    </source>
</evidence>
<name>A0A1H7HW26_AQUAM</name>
<evidence type="ECO:0000256" key="4">
    <source>
        <dbReference type="ARBA" id="ARBA00022723"/>
    </source>
</evidence>
<keyword evidence="6" id="KW-0862">Zinc</keyword>
<evidence type="ECO:0000256" key="8">
    <source>
        <dbReference type="RuleBase" id="RU004447"/>
    </source>
</evidence>
<dbReference type="SUPFAM" id="SSF63411">
    <property type="entry name" value="LuxS/MPP-like metallohydrolase"/>
    <property type="match status" value="4"/>
</dbReference>
<keyword evidence="5" id="KW-0378">Hydrolase</keyword>
<dbReference type="OrthoDB" id="9811314at2"/>